<proteinExistence type="predicted"/>
<feature type="chain" id="PRO_5038038054" evidence="3">
    <location>
        <begin position="19"/>
        <end position="562"/>
    </location>
</feature>
<feature type="domain" description="SbsA Ig-like" evidence="4">
    <location>
        <begin position="29"/>
        <end position="132"/>
    </location>
</feature>
<dbReference type="AlphaFoldDB" id="A0A931E8R3"/>
<evidence type="ECO:0000256" key="2">
    <source>
        <dbReference type="SAM" id="MobiDB-lite"/>
    </source>
</evidence>
<gene>
    <name evidence="5" type="ORF">IC612_08715</name>
</gene>
<dbReference type="EMBL" id="JADKYY010000011">
    <property type="protein sequence ID" value="MBF5027876.1"/>
    <property type="molecule type" value="Genomic_DNA"/>
</dbReference>
<dbReference type="RefSeq" id="WP_194739802.1">
    <property type="nucleotide sequence ID" value="NZ_JADKYY010000011.1"/>
</dbReference>
<feature type="signal peptide" evidence="3">
    <location>
        <begin position="1"/>
        <end position="18"/>
    </location>
</feature>
<name>A0A931E8R3_9FLAO</name>
<organism evidence="5 6">
    <name type="scientific">Planobacterium oryzisoli</name>
    <dbReference type="NCBI Taxonomy" id="2771435"/>
    <lineage>
        <taxon>Bacteria</taxon>
        <taxon>Pseudomonadati</taxon>
        <taxon>Bacteroidota</taxon>
        <taxon>Flavobacteriia</taxon>
        <taxon>Flavobacteriales</taxon>
        <taxon>Weeksellaceae</taxon>
        <taxon>Chryseobacterium group</taxon>
        <taxon>Chryseobacterium</taxon>
    </lineage>
</organism>
<evidence type="ECO:0000256" key="1">
    <source>
        <dbReference type="ARBA" id="ARBA00022729"/>
    </source>
</evidence>
<sequence length="562" mass="63623">MKGYLGLVLCLFVLFSCARVGSPVGGAKDTIPPVFTGSNIDTTRTNIGRSIGELRLDFDEYVTLKDVSRNLTISPPIKLKKVLPTMLGSKTVLVQWEGDLQENTTYNFNFGNAIADLNEGNVLPYFTFAFSTGPKLDELYITGDIFDGMKPKPTERELLEGSKNNFVVGLYKAEDSLDFRKKPYYIAKADEQGYFELNYLSPGQYRLVAFNDENQNSVVDPGKESVGFPEYIIDLDSSISSLPIELFPSSKPVRYVETKTIAGGVELIFEGNPEQIEITTDNSKVNDFKILHRKHSDTARVYFDADALGIGITQSENIKFKYVAEDKSGDASVFYRKIADENMTLSNVSGAVVRPSSKMLFESNFPVTSLQTQNWKLQQDSTLNLEFNARILEGNPFKFEIEAPFEQNKKYTLSVPRQSVFSYYTNNDKAYEFNFTVDRKENYGTLVVQLANLPDKPFWMQLLDEKQAVVTNIKEPGTTFSFENISPGIYSLRILIDENENGFWDLANINTLERAERVVVFPKKLEIRPLWENREYWDVQSNTTQMPATELGSNSNNDEDLD</sequence>
<dbReference type="InterPro" id="IPR032812">
    <property type="entry name" value="SbsA_Ig"/>
</dbReference>
<evidence type="ECO:0000259" key="4">
    <source>
        <dbReference type="Pfam" id="PF13205"/>
    </source>
</evidence>
<keyword evidence="1 3" id="KW-0732">Signal</keyword>
<keyword evidence="6" id="KW-1185">Reference proteome</keyword>
<dbReference type="Proteomes" id="UP000694480">
    <property type="component" value="Unassembled WGS sequence"/>
</dbReference>
<evidence type="ECO:0000313" key="6">
    <source>
        <dbReference type="Proteomes" id="UP000694480"/>
    </source>
</evidence>
<accession>A0A931E8R3</accession>
<feature type="region of interest" description="Disordered" evidence="2">
    <location>
        <begin position="543"/>
        <end position="562"/>
    </location>
</feature>
<evidence type="ECO:0000256" key="3">
    <source>
        <dbReference type="SAM" id="SignalP"/>
    </source>
</evidence>
<evidence type="ECO:0000313" key="5">
    <source>
        <dbReference type="EMBL" id="MBF5027876.1"/>
    </source>
</evidence>
<dbReference type="Pfam" id="PF13205">
    <property type="entry name" value="Big_5"/>
    <property type="match status" value="1"/>
</dbReference>
<reference evidence="5" key="1">
    <citation type="submission" date="2020-11" db="EMBL/GenBank/DDBJ databases">
        <title>Genome seq and assembly of Planobacterium sp.</title>
        <authorList>
            <person name="Chhetri G."/>
        </authorList>
    </citation>
    <scope>NUCLEOTIDE SEQUENCE</scope>
    <source>
        <strain evidence="5">GCR5</strain>
    </source>
</reference>
<feature type="compositionally biased region" description="Polar residues" evidence="2">
    <location>
        <begin position="543"/>
        <end position="556"/>
    </location>
</feature>
<protein>
    <submittedName>
        <fullName evidence="5">Ig-like domain-containing protein</fullName>
    </submittedName>
</protein>
<comment type="caution">
    <text evidence="5">The sequence shown here is derived from an EMBL/GenBank/DDBJ whole genome shotgun (WGS) entry which is preliminary data.</text>
</comment>
<dbReference type="PROSITE" id="PS51257">
    <property type="entry name" value="PROKAR_LIPOPROTEIN"/>
    <property type="match status" value="1"/>
</dbReference>